<dbReference type="InterPro" id="IPR011006">
    <property type="entry name" value="CheY-like_superfamily"/>
</dbReference>
<comment type="caution">
    <text evidence="4">The sequence shown here is derived from an EMBL/GenBank/DDBJ whole genome shotgun (WGS) entry which is preliminary data.</text>
</comment>
<accession>A0A1G2ASM4</accession>
<dbReference type="InterPro" id="IPR001789">
    <property type="entry name" value="Sig_transdc_resp-reg_receiver"/>
</dbReference>
<dbReference type="Pfam" id="PF00072">
    <property type="entry name" value="Response_reg"/>
    <property type="match status" value="1"/>
</dbReference>
<sequence length="143" mass="16693">MQRKQSRRRGNRHVLLIEDEKNLVDMYTVALRSYNFDLQTAQSADDALKLLEEQSFDIILLDILIPATSHDSLDVSQRKGLDVLEIIRKHPRFRTIPVLILTNLDDIPDRKRAETLHAQEYILKTNVLPKDIGRKIEVILQQR</sequence>
<gene>
    <name evidence="4" type="ORF">A3B74_01510</name>
</gene>
<name>A0A1G2ASM4_9BACT</name>
<dbReference type="Gene3D" id="3.40.50.2300">
    <property type="match status" value="1"/>
</dbReference>
<feature type="domain" description="Response regulatory" evidence="3">
    <location>
        <begin position="13"/>
        <end position="139"/>
    </location>
</feature>
<dbReference type="EMBL" id="MHKB01000003">
    <property type="protein sequence ID" value="OGY79911.1"/>
    <property type="molecule type" value="Genomic_DNA"/>
</dbReference>
<dbReference type="InterPro" id="IPR050595">
    <property type="entry name" value="Bact_response_regulator"/>
</dbReference>
<protein>
    <recommendedName>
        <fullName evidence="3">Response regulatory domain-containing protein</fullName>
    </recommendedName>
</protein>
<evidence type="ECO:0000256" key="2">
    <source>
        <dbReference type="PROSITE-ProRule" id="PRU00169"/>
    </source>
</evidence>
<evidence type="ECO:0000313" key="4">
    <source>
        <dbReference type="EMBL" id="OGY79911.1"/>
    </source>
</evidence>
<proteinExistence type="predicted"/>
<evidence type="ECO:0000256" key="1">
    <source>
        <dbReference type="ARBA" id="ARBA00022553"/>
    </source>
</evidence>
<dbReference type="STRING" id="1798540.A3B74_01510"/>
<dbReference type="AlphaFoldDB" id="A0A1G2ASM4"/>
<evidence type="ECO:0000313" key="5">
    <source>
        <dbReference type="Proteomes" id="UP000177165"/>
    </source>
</evidence>
<dbReference type="SMART" id="SM00448">
    <property type="entry name" value="REC"/>
    <property type="match status" value="1"/>
</dbReference>
<feature type="modified residue" description="4-aspartylphosphate" evidence="2">
    <location>
        <position position="62"/>
    </location>
</feature>
<reference evidence="4 5" key="1">
    <citation type="journal article" date="2016" name="Nat. Commun.">
        <title>Thousands of microbial genomes shed light on interconnected biogeochemical processes in an aquifer system.</title>
        <authorList>
            <person name="Anantharaman K."/>
            <person name="Brown C.T."/>
            <person name="Hug L.A."/>
            <person name="Sharon I."/>
            <person name="Castelle C.J."/>
            <person name="Probst A.J."/>
            <person name="Thomas B.C."/>
            <person name="Singh A."/>
            <person name="Wilkins M.J."/>
            <person name="Karaoz U."/>
            <person name="Brodie E.L."/>
            <person name="Williams K.H."/>
            <person name="Hubbard S.S."/>
            <person name="Banfield J.F."/>
        </authorList>
    </citation>
    <scope>NUCLEOTIDE SEQUENCE [LARGE SCALE GENOMIC DNA]</scope>
</reference>
<dbReference type="GO" id="GO:0000160">
    <property type="term" value="P:phosphorelay signal transduction system"/>
    <property type="evidence" value="ECO:0007669"/>
    <property type="project" value="InterPro"/>
</dbReference>
<dbReference type="PANTHER" id="PTHR44591:SF3">
    <property type="entry name" value="RESPONSE REGULATORY DOMAIN-CONTAINING PROTEIN"/>
    <property type="match status" value="1"/>
</dbReference>
<dbReference type="PROSITE" id="PS50110">
    <property type="entry name" value="RESPONSE_REGULATORY"/>
    <property type="match status" value="1"/>
</dbReference>
<keyword evidence="1 2" id="KW-0597">Phosphoprotein</keyword>
<dbReference type="Proteomes" id="UP000177165">
    <property type="component" value="Unassembled WGS sequence"/>
</dbReference>
<evidence type="ECO:0000259" key="3">
    <source>
        <dbReference type="PROSITE" id="PS50110"/>
    </source>
</evidence>
<dbReference type="PANTHER" id="PTHR44591">
    <property type="entry name" value="STRESS RESPONSE REGULATOR PROTEIN 1"/>
    <property type="match status" value="1"/>
</dbReference>
<dbReference type="SUPFAM" id="SSF52172">
    <property type="entry name" value="CheY-like"/>
    <property type="match status" value="1"/>
</dbReference>
<organism evidence="4 5">
    <name type="scientific">Candidatus Kerfeldbacteria bacterium RIFCSPHIGHO2_02_FULL_42_14</name>
    <dbReference type="NCBI Taxonomy" id="1798540"/>
    <lineage>
        <taxon>Bacteria</taxon>
        <taxon>Candidatus Kerfeldiibacteriota</taxon>
    </lineage>
</organism>